<comment type="caution">
    <text evidence="1">The sequence shown here is derived from an EMBL/GenBank/DDBJ whole genome shotgun (WGS) entry which is preliminary data.</text>
</comment>
<sequence>MSSWTRDKVKCAKPTVDHVDLSTQVASQVETPALVGAATLRLQGTSRIRVSPRRETENLKKMISAALDDYGRSPASTPVAFNAG</sequence>
<dbReference type="Proteomes" id="UP000499080">
    <property type="component" value="Unassembled WGS sequence"/>
</dbReference>
<reference evidence="1 2" key="1">
    <citation type="journal article" date="2019" name="Sci. Rep.">
        <title>Orb-weaving spider Araneus ventricosus genome elucidates the spidroin gene catalogue.</title>
        <authorList>
            <person name="Kono N."/>
            <person name="Nakamura H."/>
            <person name="Ohtoshi R."/>
            <person name="Moran D.A.P."/>
            <person name="Shinohara A."/>
            <person name="Yoshida Y."/>
            <person name="Fujiwara M."/>
            <person name="Mori M."/>
            <person name="Tomita M."/>
            <person name="Arakawa K."/>
        </authorList>
    </citation>
    <scope>NUCLEOTIDE SEQUENCE [LARGE SCALE GENOMIC DNA]</scope>
</reference>
<keyword evidence="2" id="KW-1185">Reference proteome</keyword>
<proteinExistence type="predicted"/>
<evidence type="ECO:0000313" key="1">
    <source>
        <dbReference type="EMBL" id="GBN59062.1"/>
    </source>
</evidence>
<evidence type="ECO:0000313" key="2">
    <source>
        <dbReference type="Proteomes" id="UP000499080"/>
    </source>
</evidence>
<dbReference type="EMBL" id="BGPR01013061">
    <property type="protein sequence ID" value="GBN59062.1"/>
    <property type="molecule type" value="Genomic_DNA"/>
</dbReference>
<protein>
    <submittedName>
        <fullName evidence="1">Uncharacterized protein</fullName>
    </submittedName>
</protein>
<name>A0A4Y2Q728_ARAVE</name>
<accession>A0A4Y2Q728</accession>
<gene>
    <name evidence="1" type="ORF">AVEN_146542_1</name>
</gene>
<organism evidence="1 2">
    <name type="scientific">Araneus ventricosus</name>
    <name type="common">Orbweaver spider</name>
    <name type="synonym">Epeira ventricosa</name>
    <dbReference type="NCBI Taxonomy" id="182803"/>
    <lineage>
        <taxon>Eukaryota</taxon>
        <taxon>Metazoa</taxon>
        <taxon>Ecdysozoa</taxon>
        <taxon>Arthropoda</taxon>
        <taxon>Chelicerata</taxon>
        <taxon>Arachnida</taxon>
        <taxon>Araneae</taxon>
        <taxon>Araneomorphae</taxon>
        <taxon>Entelegynae</taxon>
        <taxon>Araneoidea</taxon>
        <taxon>Araneidae</taxon>
        <taxon>Araneus</taxon>
    </lineage>
</organism>
<dbReference type="AlphaFoldDB" id="A0A4Y2Q728"/>